<dbReference type="Proteomes" id="UP000250235">
    <property type="component" value="Unassembled WGS sequence"/>
</dbReference>
<keyword evidence="1 4" id="KW-0808">Transferase</keyword>
<gene>
    <name evidence="4" type="ORF">F511_41164</name>
</gene>
<dbReference type="PANTHER" id="PTHR31625">
    <property type="match status" value="1"/>
</dbReference>
<organism evidence="4 5">
    <name type="scientific">Dorcoceras hygrometricum</name>
    <dbReference type="NCBI Taxonomy" id="472368"/>
    <lineage>
        <taxon>Eukaryota</taxon>
        <taxon>Viridiplantae</taxon>
        <taxon>Streptophyta</taxon>
        <taxon>Embryophyta</taxon>
        <taxon>Tracheophyta</taxon>
        <taxon>Spermatophyta</taxon>
        <taxon>Magnoliopsida</taxon>
        <taxon>eudicotyledons</taxon>
        <taxon>Gunneridae</taxon>
        <taxon>Pentapetalae</taxon>
        <taxon>asterids</taxon>
        <taxon>lamiids</taxon>
        <taxon>Lamiales</taxon>
        <taxon>Gesneriaceae</taxon>
        <taxon>Didymocarpoideae</taxon>
        <taxon>Trichosporeae</taxon>
        <taxon>Loxocarpinae</taxon>
        <taxon>Dorcoceras</taxon>
    </lineage>
</organism>
<dbReference type="Gene3D" id="3.30.559.10">
    <property type="entry name" value="Chloramphenicol acetyltransferase-like domain"/>
    <property type="match status" value="2"/>
</dbReference>
<keyword evidence="5" id="KW-1185">Reference proteome</keyword>
<dbReference type="OrthoDB" id="877552at2759"/>
<feature type="region of interest" description="Disordered" evidence="3">
    <location>
        <begin position="1"/>
        <end position="33"/>
    </location>
</feature>
<dbReference type="AlphaFoldDB" id="A0A2Z7BDK6"/>
<dbReference type="GO" id="GO:0016747">
    <property type="term" value="F:acyltransferase activity, transferring groups other than amino-acyl groups"/>
    <property type="evidence" value="ECO:0007669"/>
    <property type="project" value="UniProtKB-ARBA"/>
</dbReference>
<protein>
    <submittedName>
        <fullName evidence="4">Malonyl-coenzyme A:anthocyanin 3-O-glucoside-6''-O-malonyltransferase-like</fullName>
    </submittedName>
</protein>
<sequence>MHITKKQTIKPPSNLEQKQRNNDNPNRKLPNFTGTRRVATGDIISAGTFGSSMVAFAPHATTLFLRFRRFKTQFLGTQVPKLKQSLSLTLKHYIPFAGNILYPLIPTEKPSFRYVEGDSVPFTVSESTNDFDSLVGYGPRDADQFYDYVPHLPPVKDETGFKILPGLAIQVTLFSGSGICIGIAYSHAFADGVGIVSFIKAWASTNKLEGTDEDLLIRAGKNMPLFDRNLVRDPHGIGTVFWNQIRHVPFHSSTFPLPKKKVRTTYLLHESDIKKLKESVMSKKPGITYLSSFVTVAAYMWSTIVKSGDSIGEQVDESRDEYFIFPVDVRARVDPPVPGNYIGNCTAPGRLKMRHGVLAGDEGFFAAAEAMSYYIQNTVNNKERVLEGAENWLSDFKKMKGGGTFGVSESPKFDLYSVDFGWGEARKVEVPSIDWENHTMSMCKPRDSERGIEVGLSLPTPRMEAFAALFAHGLQQSR</sequence>
<evidence type="ECO:0000256" key="2">
    <source>
        <dbReference type="ARBA" id="ARBA00023315"/>
    </source>
</evidence>
<dbReference type="Pfam" id="PF02458">
    <property type="entry name" value="Transferase"/>
    <property type="match status" value="1"/>
</dbReference>
<accession>A0A2Z7BDK6</accession>
<proteinExistence type="predicted"/>
<dbReference type="EMBL" id="KV008774">
    <property type="protein sequence ID" value="KZV30012.1"/>
    <property type="molecule type" value="Genomic_DNA"/>
</dbReference>
<dbReference type="InterPro" id="IPR023213">
    <property type="entry name" value="CAT-like_dom_sf"/>
</dbReference>
<evidence type="ECO:0000256" key="1">
    <source>
        <dbReference type="ARBA" id="ARBA00022679"/>
    </source>
</evidence>
<evidence type="ECO:0000256" key="3">
    <source>
        <dbReference type="SAM" id="MobiDB-lite"/>
    </source>
</evidence>
<evidence type="ECO:0000313" key="4">
    <source>
        <dbReference type="EMBL" id="KZV30012.1"/>
    </source>
</evidence>
<dbReference type="InterPro" id="IPR051504">
    <property type="entry name" value="Plant_metabolite_acyltrans"/>
</dbReference>
<reference evidence="4 5" key="1">
    <citation type="journal article" date="2015" name="Proc. Natl. Acad. Sci. U.S.A.">
        <title>The resurrection genome of Boea hygrometrica: A blueprint for survival of dehydration.</title>
        <authorList>
            <person name="Xiao L."/>
            <person name="Yang G."/>
            <person name="Zhang L."/>
            <person name="Yang X."/>
            <person name="Zhao S."/>
            <person name="Ji Z."/>
            <person name="Zhou Q."/>
            <person name="Hu M."/>
            <person name="Wang Y."/>
            <person name="Chen M."/>
            <person name="Xu Y."/>
            <person name="Jin H."/>
            <person name="Xiao X."/>
            <person name="Hu G."/>
            <person name="Bao F."/>
            <person name="Hu Y."/>
            <person name="Wan P."/>
            <person name="Li L."/>
            <person name="Deng X."/>
            <person name="Kuang T."/>
            <person name="Xiang C."/>
            <person name="Zhu J.K."/>
            <person name="Oliver M.J."/>
            <person name="He Y."/>
        </authorList>
    </citation>
    <scope>NUCLEOTIDE SEQUENCE [LARGE SCALE GENOMIC DNA]</scope>
    <source>
        <strain evidence="5">cv. XS01</strain>
    </source>
</reference>
<keyword evidence="2" id="KW-0012">Acyltransferase</keyword>
<evidence type="ECO:0000313" key="5">
    <source>
        <dbReference type="Proteomes" id="UP000250235"/>
    </source>
</evidence>
<name>A0A2Z7BDK6_9LAMI</name>